<dbReference type="InterPro" id="IPR006439">
    <property type="entry name" value="HAD-SF_hydro_IA"/>
</dbReference>
<evidence type="ECO:0000256" key="2">
    <source>
        <dbReference type="ARBA" id="ARBA00004818"/>
    </source>
</evidence>
<protein>
    <recommendedName>
        <fullName evidence="4">phosphoglycolate phosphatase</fullName>
        <ecNumber evidence="4">3.1.3.18</ecNumber>
    </recommendedName>
</protein>
<dbReference type="InterPro" id="IPR050155">
    <property type="entry name" value="HAD-like_hydrolase_sf"/>
</dbReference>
<dbReference type="InterPro" id="IPR023214">
    <property type="entry name" value="HAD_sf"/>
</dbReference>
<dbReference type="Pfam" id="PF13419">
    <property type="entry name" value="HAD_2"/>
    <property type="match status" value="1"/>
</dbReference>
<dbReference type="InterPro" id="IPR036412">
    <property type="entry name" value="HAD-like_sf"/>
</dbReference>
<gene>
    <name evidence="5" type="ORF">C4520_02200</name>
</gene>
<dbReference type="InterPro" id="IPR041492">
    <property type="entry name" value="HAD_2"/>
</dbReference>
<dbReference type="Proteomes" id="UP000265882">
    <property type="component" value="Unassembled WGS sequence"/>
</dbReference>
<dbReference type="PANTHER" id="PTHR43434:SF1">
    <property type="entry name" value="PHOSPHOGLYCOLATE PHOSPHATASE"/>
    <property type="match status" value="1"/>
</dbReference>
<dbReference type="GO" id="GO:0008967">
    <property type="term" value="F:phosphoglycolate phosphatase activity"/>
    <property type="evidence" value="ECO:0007669"/>
    <property type="project" value="UniProtKB-EC"/>
</dbReference>
<sequence>MEPPKNKGFLQIFDQTQAQSVQNEFEAILFDFDYTLVDSSAAITECIGFAFRELGLPEASAGKAPQIIGLPLHEMFLRLVGADHVEKLEEFVHLYRRRADEVMESKTILFASVPETLEKLSKCGIVLGIVSTKGRFRIRPILEREKILQYFQVIVGGEDVSAYKPNPEGLLGAIRQLRSNRAHSLYVGDSIIDAETAMRANVPFVAVLSGETPKERFVNYPAYGFIHDLGELPAVVGCE</sequence>
<comment type="catalytic activity">
    <reaction evidence="1">
        <text>2-phosphoglycolate + H2O = glycolate + phosphate</text>
        <dbReference type="Rhea" id="RHEA:14369"/>
        <dbReference type="ChEBI" id="CHEBI:15377"/>
        <dbReference type="ChEBI" id="CHEBI:29805"/>
        <dbReference type="ChEBI" id="CHEBI:43474"/>
        <dbReference type="ChEBI" id="CHEBI:58033"/>
        <dbReference type="EC" id="3.1.3.18"/>
    </reaction>
</comment>
<comment type="similarity">
    <text evidence="3">Belongs to the HAD-like hydrolase superfamily. CbbY/CbbZ/Gph/YieH family.</text>
</comment>
<dbReference type="GO" id="GO:0006281">
    <property type="term" value="P:DNA repair"/>
    <property type="evidence" value="ECO:0007669"/>
    <property type="project" value="TreeGrafter"/>
</dbReference>
<dbReference type="InterPro" id="IPR023198">
    <property type="entry name" value="PGP-like_dom2"/>
</dbReference>
<dbReference type="EMBL" id="QZKU01000019">
    <property type="protein sequence ID" value="RJP25706.1"/>
    <property type="molecule type" value="Genomic_DNA"/>
</dbReference>
<dbReference type="SFLD" id="SFLDS00003">
    <property type="entry name" value="Haloacid_Dehalogenase"/>
    <property type="match status" value="1"/>
</dbReference>
<dbReference type="PANTHER" id="PTHR43434">
    <property type="entry name" value="PHOSPHOGLYCOLATE PHOSPHATASE"/>
    <property type="match status" value="1"/>
</dbReference>
<accession>A0A3A4P5F9</accession>
<organism evidence="5 6">
    <name type="scientific">Abyssobacteria bacterium (strain SURF_5)</name>
    <dbReference type="NCBI Taxonomy" id="2093360"/>
    <lineage>
        <taxon>Bacteria</taxon>
        <taxon>Pseudomonadati</taxon>
        <taxon>Candidatus Hydrogenedentota</taxon>
        <taxon>Candidatus Abyssobacteria</taxon>
    </lineage>
</organism>
<keyword evidence="5" id="KW-0378">Hydrolase</keyword>
<evidence type="ECO:0000256" key="4">
    <source>
        <dbReference type="ARBA" id="ARBA00013078"/>
    </source>
</evidence>
<proteinExistence type="inferred from homology"/>
<dbReference type="AlphaFoldDB" id="A0A3A4P5F9"/>
<evidence type="ECO:0000256" key="3">
    <source>
        <dbReference type="ARBA" id="ARBA00006171"/>
    </source>
</evidence>
<evidence type="ECO:0000256" key="1">
    <source>
        <dbReference type="ARBA" id="ARBA00000830"/>
    </source>
</evidence>
<evidence type="ECO:0000313" key="6">
    <source>
        <dbReference type="Proteomes" id="UP000265882"/>
    </source>
</evidence>
<dbReference type="NCBIfam" id="TIGR01549">
    <property type="entry name" value="HAD-SF-IA-v1"/>
    <property type="match status" value="1"/>
</dbReference>
<dbReference type="EC" id="3.1.3.18" evidence="4"/>
<dbReference type="Gene3D" id="3.40.50.1000">
    <property type="entry name" value="HAD superfamily/HAD-like"/>
    <property type="match status" value="1"/>
</dbReference>
<dbReference type="SUPFAM" id="SSF56784">
    <property type="entry name" value="HAD-like"/>
    <property type="match status" value="1"/>
</dbReference>
<comment type="pathway">
    <text evidence="2">Organic acid metabolism; glycolate biosynthesis; glycolate from 2-phosphoglycolate: step 1/1.</text>
</comment>
<evidence type="ECO:0000313" key="5">
    <source>
        <dbReference type="EMBL" id="RJP25706.1"/>
    </source>
</evidence>
<name>A0A3A4P5F9_ABYX5</name>
<comment type="caution">
    <text evidence="5">The sequence shown here is derived from an EMBL/GenBank/DDBJ whole genome shotgun (WGS) entry which is preliminary data.</text>
</comment>
<reference evidence="5 6" key="1">
    <citation type="journal article" date="2017" name="ISME J.">
        <title>Energy and carbon metabolisms in a deep terrestrial subsurface fluid microbial community.</title>
        <authorList>
            <person name="Momper L."/>
            <person name="Jungbluth S.P."/>
            <person name="Lee M.D."/>
            <person name="Amend J.P."/>
        </authorList>
    </citation>
    <scope>NUCLEOTIDE SEQUENCE [LARGE SCALE GENOMIC DNA]</scope>
    <source>
        <strain evidence="5">SURF_5</strain>
    </source>
</reference>
<dbReference type="SFLD" id="SFLDG01129">
    <property type="entry name" value="C1.5:_HAD__Beta-PGM__Phosphata"/>
    <property type="match status" value="1"/>
</dbReference>
<dbReference type="Gene3D" id="1.10.150.240">
    <property type="entry name" value="Putative phosphatase, domain 2"/>
    <property type="match status" value="1"/>
</dbReference>